<name>A0A550I8E3_9FLAO</name>
<keyword evidence="4" id="KW-1185">Reference proteome</keyword>
<evidence type="ECO:0000313" key="4">
    <source>
        <dbReference type="Proteomes" id="UP000315131"/>
    </source>
</evidence>
<evidence type="ECO:0000313" key="3">
    <source>
        <dbReference type="EMBL" id="TRO67216.1"/>
    </source>
</evidence>
<evidence type="ECO:0000256" key="1">
    <source>
        <dbReference type="ARBA" id="ARBA00022729"/>
    </source>
</evidence>
<dbReference type="OrthoDB" id="7362103at2"/>
<organism evidence="3 4">
    <name type="scientific">Christiangramia sabulilitoris</name>
    <dbReference type="NCBI Taxonomy" id="2583991"/>
    <lineage>
        <taxon>Bacteria</taxon>
        <taxon>Pseudomonadati</taxon>
        <taxon>Bacteroidota</taxon>
        <taxon>Flavobacteriia</taxon>
        <taxon>Flavobacteriales</taxon>
        <taxon>Flavobacteriaceae</taxon>
        <taxon>Christiangramia</taxon>
    </lineage>
</organism>
<dbReference type="Pfam" id="PF13778">
    <property type="entry name" value="DUF4174"/>
    <property type="match status" value="1"/>
</dbReference>
<comment type="caution">
    <text evidence="3">The sequence shown here is derived from an EMBL/GenBank/DDBJ whole genome shotgun (WGS) entry which is preliminary data.</text>
</comment>
<dbReference type="EMBL" id="VHSF01000001">
    <property type="protein sequence ID" value="TRO67216.1"/>
    <property type="molecule type" value="Genomic_DNA"/>
</dbReference>
<evidence type="ECO:0000259" key="2">
    <source>
        <dbReference type="Pfam" id="PF13778"/>
    </source>
</evidence>
<proteinExistence type="predicted"/>
<dbReference type="InterPro" id="IPR025232">
    <property type="entry name" value="DUF4174"/>
</dbReference>
<dbReference type="AlphaFoldDB" id="A0A550I8E3"/>
<dbReference type="Proteomes" id="UP000315131">
    <property type="component" value="Unassembled WGS sequence"/>
</dbReference>
<reference evidence="3 4" key="1">
    <citation type="submission" date="2019-06" db="EMBL/GenBank/DDBJ databases">
        <title>Gramella sabulilitoris sp. nov., isolated from a marine sand.</title>
        <authorList>
            <person name="Yoon J.-H."/>
        </authorList>
    </citation>
    <scope>NUCLEOTIDE SEQUENCE [LARGE SCALE GENOMIC DNA]</scope>
    <source>
        <strain evidence="3 4">HSMS-1</strain>
    </source>
</reference>
<gene>
    <name evidence="3" type="ORF">FGM01_04855</name>
</gene>
<feature type="domain" description="DUF4174" evidence="2">
    <location>
        <begin position="28"/>
        <end position="142"/>
    </location>
</feature>
<sequence>MLILWIMKNRLILALILIPVHFMTSQSLAEYQWKNRLLIIFSETENTREFVGQLREFEATGKELQERKLVIIHALPNKFRSLIPNETGWQDFGLYYEMKKSKEDFEIILIGLDGGVKLRQSEILGTDKLFGLIDSMPMRRAEMNKNDN</sequence>
<accession>A0A550I8E3</accession>
<protein>
    <submittedName>
        <fullName evidence="3">DUF4174 domain-containing protein</fullName>
    </submittedName>
</protein>
<keyword evidence="1" id="KW-0732">Signal</keyword>